<protein>
    <submittedName>
        <fullName evidence="2">Uroporphyrinogen-III synthase</fullName>
        <ecNumber evidence="2">4.2.1.75</ecNumber>
    </submittedName>
</protein>
<organism evidence="2 3">
    <name type="scientific">Novosphingobium capsulatum</name>
    <dbReference type="NCBI Taxonomy" id="13688"/>
    <lineage>
        <taxon>Bacteria</taxon>
        <taxon>Pseudomonadati</taxon>
        <taxon>Pseudomonadota</taxon>
        <taxon>Alphaproteobacteria</taxon>
        <taxon>Sphingomonadales</taxon>
        <taxon>Sphingomonadaceae</taxon>
        <taxon>Novosphingobium</taxon>
    </lineage>
</organism>
<name>A0ABU1MQF9_9SPHN</name>
<dbReference type="EC" id="4.2.1.75" evidence="2"/>
<dbReference type="Proteomes" id="UP001184150">
    <property type="component" value="Unassembled WGS sequence"/>
</dbReference>
<evidence type="ECO:0000313" key="2">
    <source>
        <dbReference type="EMBL" id="MDR6512573.1"/>
    </source>
</evidence>
<dbReference type="SUPFAM" id="SSF69618">
    <property type="entry name" value="HemD-like"/>
    <property type="match status" value="1"/>
</dbReference>
<gene>
    <name evidence="2" type="ORF">J2792_003458</name>
</gene>
<dbReference type="Pfam" id="PF02602">
    <property type="entry name" value="HEM4"/>
    <property type="match status" value="1"/>
</dbReference>
<feature type="domain" description="Tetrapyrrole biosynthesis uroporphyrinogen III synthase" evidence="1">
    <location>
        <begin position="17"/>
        <end position="206"/>
    </location>
</feature>
<comment type="caution">
    <text evidence="2">The sequence shown here is derived from an EMBL/GenBank/DDBJ whole genome shotgun (WGS) entry which is preliminary data.</text>
</comment>
<keyword evidence="2" id="KW-0456">Lyase</keyword>
<dbReference type="InterPro" id="IPR003754">
    <property type="entry name" value="4pyrrol_synth_uPrphyn_synth"/>
</dbReference>
<proteinExistence type="predicted"/>
<dbReference type="InterPro" id="IPR036108">
    <property type="entry name" value="4pyrrol_syn_uPrphyn_synt_sf"/>
</dbReference>
<evidence type="ECO:0000313" key="3">
    <source>
        <dbReference type="Proteomes" id="UP001184150"/>
    </source>
</evidence>
<reference evidence="2 3" key="1">
    <citation type="submission" date="2023-07" db="EMBL/GenBank/DDBJ databases">
        <title>Sorghum-associated microbial communities from plants grown in Nebraska, USA.</title>
        <authorList>
            <person name="Schachtman D."/>
        </authorList>
    </citation>
    <scope>NUCLEOTIDE SEQUENCE [LARGE SCALE GENOMIC DNA]</scope>
    <source>
        <strain evidence="2 3">DS1027</strain>
    </source>
</reference>
<dbReference type="GO" id="GO:0004852">
    <property type="term" value="F:uroporphyrinogen-III synthase activity"/>
    <property type="evidence" value="ECO:0007669"/>
    <property type="project" value="UniProtKB-EC"/>
</dbReference>
<evidence type="ECO:0000259" key="1">
    <source>
        <dbReference type="Pfam" id="PF02602"/>
    </source>
</evidence>
<dbReference type="Gene3D" id="3.40.50.10090">
    <property type="match status" value="2"/>
</dbReference>
<sequence length="225" mass="22879">MRPLLVLRPQPGNAASVAAAQALGLEALGAPLFAMQAVAWQAPDPAGYAAILAGSANLFRLGGPDLATLRALPVLAVGAETAREAQGAGFAVAQTGEGGLADVARGLAPGRYLRLSGADPVPLALPEGVVVDTVTLYAAQPLPLAPAAQALLRDPCVVALHSGEAARHFAQECGRLGLARGHVGLACLAPRIAQMAGAGWQAVEISAMRRDQPLLALARQMCQNL</sequence>
<dbReference type="RefSeq" id="WP_309806080.1">
    <property type="nucleotide sequence ID" value="NZ_JAVDRD010000010.1"/>
</dbReference>
<dbReference type="EMBL" id="JAVDRD010000010">
    <property type="protein sequence ID" value="MDR6512573.1"/>
    <property type="molecule type" value="Genomic_DNA"/>
</dbReference>
<keyword evidence="3" id="KW-1185">Reference proteome</keyword>
<dbReference type="CDD" id="cd06578">
    <property type="entry name" value="HemD"/>
    <property type="match status" value="1"/>
</dbReference>
<accession>A0ABU1MQF9</accession>